<dbReference type="SUPFAM" id="SSF81901">
    <property type="entry name" value="HCP-like"/>
    <property type="match status" value="1"/>
</dbReference>
<gene>
    <name evidence="4" type="ORF">DES40_1169</name>
</gene>
<dbReference type="SUPFAM" id="SSF47090">
    <property type="entry name" value="PGBD-like"/>
    <property type="match status" value="1"/>
</dbReference>
<dbReference type="EMBL" id="RBII01000001">
    <property type="protein sequence ID" value="RKQ71838.1"/>
    <property type="molecule type" value="Genomic_DNA"/>
</dbReference>
<evidence type="ECO:0000313" key="5">
    <source>
        <dbReference type="Proteomes" id="UP000282211"/>
    </source>
</evidence>
<keyword evidence="5" id="KW-1185">Reference proteome</keyword>
<dbReference type="OrthoDB" id="5295703at2"/>
<dbReference type="InterPro" id="IPR006597">
    <property type="entry name" value="Sel1-like"/>
</dbReference>
<feature type="compositionally biased region" description="Low complexity" evidence="2">
    <location>
        <begin position="1"/>
        <end position="22"/>
    </location>
</feature>
<evidence type="ECO:0000256" key="2">
    <source>
        <dbReference type="SAM" id="MobiDB-lite"/>
    </source>
</evidence>
<protein>
    <submittedName>
        <fullName evidence="4">Sel1 repeat-containing protein</fullName>
    </submittedName>
</protein>
<dbReference type="InterPro" id="IPR011990">
    <property type="entry name" value="TPR-like_helical_dom_sf"/>
</dbReference>
<dbReference type="InterPro" id="IPR002477">
    <property type="entry name" value="Peptidoglycan-bd-like"/>
</dbReference>
<feature type="domain" description="Peptidoglycan binding-like" evidence="3">
    <location>
        <begin position="907"/>
        <end position="961"/>
    </location>
</feature>
<dbReference type="PANTHER" id="PTHR43628:SF1">
    <property type="entry name" value="CHITIN SYNTHASE REGULATORY FACTOR 2-RELATED"/>
    <property type="match status" value="1"/>
</dbReference>
<dbReference type="InParanoid" id="A0A420WLD4"/>
<dbReference type="InterPro" id="IPR052945">
    <property type="entry name" value="Mitotic_Regulator"/>
</dbReference>
<feature type="region of interest" description="Disordered" evidence="2">
    <location>
        <begin position="1"/>
        <end position="70"/>
    </location>
</feature>
<comment type="caution">
    <text evidence="4">The sequence shown here is derived from an EMBL/GenBank/DDBJ whole genome shotgun (WGS) entry which is preliminary data.</text>
</comment>
<dbReference type="InterPro" id="IPR036366">
    <property type="entry name" value="PGBDSf"/>
</dbReference>
<evidence type="ECO:0000313" key="4">
    <source>
        <dbReference type="EMBL" id="RKQ71838.1"/>
    </source>
</evidence>
<dbReference type="Pfam" id="PF01471">
    <property type="entry name" value="PG_binding_1"/>
    <property type="match status" value="1"/>
</dbReference>
<dbReference type="AlphaFoldDB" id="A0A420WLD4"/>
<name>A0A420WLD4_9PROT</name>
<dbReference type="Proteomes" id="UP000282211">
    <property type="component" value="Unassembled WGS sequence"/>
</dbReference>
<evidence type="ECO:0000259" key="3">
    <source>
        <dbReference type="Pfam" id="PF01471"/>
    </source>
</evidence>
<sequence>MSQSRKTSSAKTKPASAAESKALPQESPATQAPLTEPRNKAAAKKTTLKKTGPKKSAPSKRPTLTEMQKSLASLETRMKRADTLTRKSVKTLEEVVANLDARTKKESASQKSALSRRVGRLSEEMEQSLATTQAEIKATLASALSHPNPEAVQTALNSATTRLNNSERHQALAIAKINRHLANLAKAVEDRILKDQVAASEALRLVEKRLSERLETIEADTTEAFGMIGDKVASLSEEITKRNSREDDFISDIISARISDATAKSEAEFKNNTQSLEMRINRLEAAGKEAATNLARTKAQIQDQIHAQAEQFANTAASDLPEIHLSDEIAALSQQIDTLQSRLDTMDANFEALQTQSEIMGQDLMQTKQSVETIESRPAPTQPEPVGTVAGTAYAPNNPSNIVNFTPQTPPAPAPQPIPAAPYPHSSAAPMAAGRSLVAATFADEVNEYVLTETIDAPIEAQPQTGPVEFDPAAYQPQAPQALYAPQAPAQPAFLQEPETAYSNPLPHNNGVVTPPPFLSGNEAAHFAPSPYGDVAQTDAPLNYNDVENLPAGDPMLPYADPAYGEERMDEVRIGATPTKRARKAKKEKSGSLLSSELLPALTGRNVRVAAMATGVTLIGLFAAKTILFGNNDPLSKTVTTEQPLQNPTLGGSLTQDLGQTNTHQTIDSSLAENAAPTIGVYAENQAPRISAAEAGSLQEAAAKGDAIAQFQLGLSQLEQNNIEAGVKNIRLASQTLPAAQYRLAKIYEAGEGVEKNTELAKDLTERAARAGNRIAMHDLAIYYAYGNGGVEVDMTTAAGWFEKAAERGVVDSQFNLAILYENGQGVKPNVADAYFWYSIAASQGDQAAKARLQALDASVPPAELEAAKIRVQNFEPVKINQAANGIFKNLPWNKAEKDRQAAAKVAELKQVQTLLSNMGFEVGAPDGIMGSKTRQAITRFEQANGMEVTGQVSPTLIDKLSIAAGA</sequence>
<evidence type="ECO:0000256" key="1">
    <source>
        <dbReference type="SAM" id="Coils"/>
    </source>
</evidence>
<feature type="coiled-coil region" evidence="1">
    <location>
        <begin position="329"/>
        <end position="356"/>
    </location>
</feature>
<dbReference type="InterPro" id="IPR036365">
    <property type="entry name" value="PGBD-like_sf"/>
</dbReference>
<reference evidence="4 5" key="1">
    <citation type="submission" date="2018-10" db="EMBL/GenBank/DDBJ databases">
        <title>Genomic Encyclopedia of Type Strains, Phase IV (KMG-IV): sequencing the most valuable type-strain genomes for metagenomic binning, comparative biology and taxonomic classification.</title>
        <authorList>
            <person name="Goeker M."/>
        </authorList>
    </citation>
    <scope>NUCLEOTIDE SEQUENCE [LARGE SCALE GENOMIC DNA]</scope>
    <source>
        <strain evidence="4 5">DSM 22008</strain>
    </source>
</reference>
<dbReference type="Gene3D" id="1.25.40.10">
    <property type="entry name" value="Tetratricopeptide repeat domain"/>
    <property type="match status" value="1"/>
</dbReference>
<keyword evidence="1" id="KW-0175">Coiled coil</keyword>
<feature type="compositionally biased region" description="Basic residues" evidence="2">
    <location>
        <begin position="41"/>
        <end position="53"/>
    </location>
</feature>
<proteinExistence type="predicted"/>
<dbReference type="SMART" id="SM00671">
    <property type="entry name" value="SEL1"/>
    <property type="match status" value="3"/>
</dbReference>
<organism evidence="4 5">
    <name type="scientific">Litorimonas taeanensis</name>
    <dbReference type="NCBI Taxonomy" id="568099"/>
    <lineage>
        <taxon>Bacteria</taxon>
        <taxon>Pseudomonadati</taxon>
        <taxon>Pseudomonadota</taxon>
        <taxon>Alphaproteobacteria</taxon>
        <taxon>Maricaulales</taxon>
        <taxon>Robiginitomaculaceae</taxon>
    </lineage>
</organism>
<feature type="region of interest" description="Disordered" evidence="2">
    <location>
        <begin position="639"/>
        <end position="660"/>
    </location>
</feature>
<dbReference type="Pfam" id="PF08238">
    <property type="entry name" value="Sel1"/>
    <property type="match status" value="3"/>
</dbReference>
<dbReference type="RefSeq" id="WP_121099574.1">
    <property type="nucleotide sequence ID" value="NZ_RBII01000001.1"/>
</dbReference>
<dbReference type="PANTHER" id="PTHR43628">
    <property type="entry name" value="ACTIVATOR OF C KINASE PROTEIN 1-RELATED"/>
    <property type="match status" value="1"/>
</dbReference>
<dbReference type="Gene3D" id="1.10.101.10">
    <property type="entry name" value="PGBD-like superfamily/PGBD"/>
    <property type="match status" value="1"/>
</dbReference>
<accession>A0A420WLD4</accession>
<feature type="coiled-coil region" evidence="1">
    <location>
        <begin position="266"/>
        <end position="300"/>
    </location>
</feature>